<dbReference type="GO" id="GO:0008999">
    <property type="term" value="F:protein-N-terminal-alanine acetyltransferase activity"/>
    <property type="evidence" value="ECO:0007669"/>
    <property type="project" value="TreeGrafter"/>
</dbReference>
<keyword evidence="1 5" id="KW-0808">Transferase</keyword>
<dbReference type="EMBL" id="VFMO01000001">
    <property type="protein sequence ID" value="TQJ13557.1"/>
    <property type="molecule type" value="Genomic_DNA"/>
</dbReference>
<accession>A0A542EDZ9</accession>
<evidence type="ECO:0000313" key="6">
    <source>
        <dbReference type="Proteomes" id="UP000320806"/>
    </source>
</evidence>
<organism evidence="5 6">
    <name type="scientific">Yimella lutea</name>
    <dbReference type="NCBI Taxonomy" id="587872"/>
    <lineage>
        <taxon>Bacteria</taxon>
        <taxon>Bacillati</taxon>
        <taxon>Actinomycetota</taxon>
        <taxon>Actinomycetes</taxon>
        <taxon>Micrococcales</taxon>
        <taxon>Dermacoccaceae</taxon>
        <taxon>Yimella</taxon>
    </lineage>
</organism>
<dbReference type="PANTHER" id="PTHR43792">
    <property type="entry name" value="GNAT FAMILY, PUTATIVE (AFU_ORTHOLOGUE AFUA_3G00765)-RELATED-RELATED"/>
    <property type="match status" value="1"/>
</dbReference>
<dbReference type="PROSITE" id="PS51186">
    <property type="entry name" value="GNAT"/>
    <property type="match status" value="1"/>
</dbReference>
<dbReference type="OrthoDB" id="5242221at2"/>
<evidence type="ECO:0000256" key="1">
    <source>
        <dbReference type="ARBA" id="ARBA00022679"/>
    </source>
</evidence>
<dbReference type="GO" id="GO:0005737">
    <property type="term" value="C:cytoplasm"/>
    <property type="evidence" value="ECO:0007669"/>
    <property type="project" value="TreeGrafter"/>
</dbReference>
<proteinExistence type="inferred from homology"/>
<keyword evidence="6" id="KW-1185">Reference proteome</keyword>
<comment type="caution">
    <text evidence="5">The sequence shown here is derived from an EMBL/GenBank/DDBJ whole genome shotgun (WGS) entry which is preliminary data.</text>
</comment>
<dbReference type="PANTHER" id="PTHR43792:SF8">
    <property type="entry name" value="[RIBOSOMAL PROTEIN US5]-ALANINE N-ACETYLTRANSFERASE"/>
    <property type="match status" value="1"/>
</dbReference>
<feature type="domain" description="N-acetyltransferase" evidence="4">
    <location>
        <begin position="19"/>
        <end position="179"/>
    </location>
</feature>
<dbReference type="InterPro" id="IPR051531">
    <property type="entry name" value="N-acetyltransferase"/>
</dbReference>
<dbReference type="Gene3D" id="3.40.630.30">
    <property type="match status" value="1"/>
</dbReference>
<dbReference type="SUPFAM" id="SSF55729">
    <property type="entry name" value="Acyl-CoA N-acyltransferases (Nat)"/>
    <property type="match status" value="1"/>
</dbReference>
<dbReference type="RefSeq" id="WP_141927631.1">
    <property type="nucleotide sequence ID" value="NZ_BAABCI010000030.1"/>
</dbReference>
<comment type="similarity">
    <text evidence="3">Belongs to the acetyltransferase family. RimJ subfamily.</text>
</comment>
<keyword evidence="2" id="KW-0012">Acyltransferase</keyword>
<evidence type="ECO:0000256" key="3">
    <source>
        <dbReference type="ARBA" id="ARBA00038502"/>
    </source>
</evidence>
<dbReference type="InterPro" id="IPR000182">
    <property type="entry name" value="GNAT_dom"/>
</dbReference>
<reference evidence="5 6" key="1">
    <citation type="submission" date="2019-06" db="EMBL/GenBank/DDBJ databases">
        <title>Sequencing the genomes of 1000 actinobacteria strains.</title>
        <authorList>
            <person name="Klenk H.-P."/>
        </authorList>
    </citation>
    <scope>NUCLEOTIDE SEQUENCE [LARGE SCALE GENOMIC DNA]</scope>
    <source>
        <strain evidence="5 6">DSM 19828</strain>
    </source>
</reference>
<sequence length="212" mass="24235">MSDRPWPVAVEAVHLGRRIKLRPLRTRADRNEYLQLRRDNSDWNRPWDSSPPVPLPTGMSFAQMVRQQDREAKAGRLLPFVLEVDGAMAGQVHLFGISRGALLSGSAGYWIAESLAGQGIMPFALAMTMDHGFEREGLHRVEVNIRPDNPRSLRVVQKLGLRDEGLRERYLHIDGKWRDHRTFALTTEDLDGESVVDRLNRLSRQSLPRHTE</sequence>
<gene>
    <name evidence="5" type="ORF">FB459_0981</name>
</gene>
<dbReference type="AlphaFoldDB" id="A0A542EDZ9"/>
<dbReference type="Proteomes" id="UP000320806">
    <property type="component" value="Unassembled WGS sequence"/>
</dbReference>
<dbReference type="InterPro" id="IPR016181">
    <property type="entry name" value="Acyl_CoA_acyltransferase"/>
</dbReference>
<evidence type="ECO:0000259" key="4">
    <source>
        <dbReference type="PROSITE" id="PS51186"/>
    </source>
</evidence>
<protein>
    <submittedName>
        <fullName evidence="5">Ribosomal-protein-alanine N-acetyltransferase</fullName>
    </submittedName>
</protein>
<evidence type="ECO:0000313" key="5">
    <source>
        <dbReference type="EMBL" id="TQJ13557.1"/>
    </source>
</evidence>
<name>A0A542EDZ9_9MICO</name>
<evidence type="ECO:0000256" key="2">
    <source>
        <dbReference type="ARBA" id="ARBA00023315"/>
    </source>
</evidence>
<dbReference type="Pfam" id="PF13302">
    <property type="entry name" value="Acetyltransf_3"/>
    <property type="match status" value="1"/>
</dbReference>